<dbReference type="Gene3D" id="3.30.70.2220">
    <property type="entry name" value="CRISPR-Cas system, Cmr2 subunit, D1 domain, cysteine cluster"/>
    <property type="match status" value="1"/>
</dbReference>
<accession>A0A1X7LP33</accession>
<dbReference type="InterPro" id="IPR043128">
    <property type="entry name" value="Rev_trsase/Diguanyl_cyclase"/>
</dbReference>
<dbReference type="Proteomes" id="UP000193834">
    <property type="component" value="Unassembled WGS sequence"/>
</dbReference>
<reference evidence="4 5" key="1">
    <citation type="submission" date="2017-04" db="EMBL/GenBank/DDBJ databases">
        <authorList>
            <person name="Afonso C.L."/>
            <person name="Miller P.J."/>
            <person name="Scott M.A."/>
            <person name="Spackman E."/>
            <person name="Goraichik I."/>
            <person name="Dimitrov K.M."/>
            <person name="Suarez D.L."/>
            <person name="Swayne D.E."/>
        </authorList>
    </citation>
    <scope>NUCLEOTIDE SEQUENCE [LARGE SCALE GENOMIC DNA]</scope>
    <source>
        <strain evidence="4 5">11</strain>
    </source>
</reference>
<dbReference type="InterPro" id="IPR013407">
    <property type="entry name" value="CRISPR-assoc_prot_Cmr2"/>
</dbReference>
<protein>
    <submittedName>
        <fullName evidence="4">CRISPR-associated protein, Cmr2 family</fullName>
    </submittedName>
</protein>
<dbReference type="Pfam" id="PF12469">
    <property type="entry name" value="Cmr2_N"/>
    <property type="match status" value="1"/>
</dbReference>
<gene>
    <name evidence="4" type="ORF">SAMN06295960_3917</name>
</gene>
<dbReference type="GO" id="GO:0000166">
    <property type="term" value="F:nucleotide binding"/>
    <property type="evidence" value="ECO:0007669"/>
    <property type="project" value="UniProtKB-KW"/>
</dbReference>
<evidence type="ECO:0000313" key="4">
    <source>
        <dbReference type="EMBL" id="SMG55440.1"/>
    </source>
</evidence>
<proteinExistence type="predicted"/>
<keyword evidence="1" id="KW-0547">Nucleotide-binding</keyword>
<organism evidence="4 5">
    <name type="scientific">Paenibacillus aquistagni</name>
    <dbReference type="NCBI Taxonomy" id="1852522"/>
    <lineage>
        <taxon>Bacteria</taxon>
        <taxon>Bacillati</taxon>
        <taxon>Bacillota</taxon>
        <taxon>Bacilli</taxon>
        <taxon>Bacillales</taxon>
        <taxon>Paenibacillaceae</taxon>
        <taxon>Paenibacillus</taxon>
    </lineage>
</organism>
<name>A0A1X7LP33_9BACL</name>
<dbReference type="OrthoDB" id="9758700at2"/>
<dbReference type="InterPro" id="IPR000160">
    <property type="entry name" value="GGDEF_dom"/>
</dbReference>
<feature type="domain" description="GGDEF" evidence="3">
    <location>
        <begin position="354"/>
        <end position="489"/>
    </location>
</feature>
<dbReference type="NCBIfam" id="TIGR02577">
    <property type="entry name" value="cas_TM1794_Cmr2"/>
    <property type="match status" value="1"/>
</dbReference>
<evidence type="ECO:0000259" key="3">
    <source>
        <dbReference type="PROSITE" id="PS50887"/>
    </source>
</evidence>
<dbReference type="Pfam" id="PF22335">
    <property type="entry name" value="Cas10-Cmr2_palm2"/>
    <property type="match status" value="1"/>
</dbReference>
<dbReference type="STRING" id="1852522.SAMN06295960_3917"/>
<dbReference type="EMBL" id="FXAZ01000006">
    <property type="protein sequence ID" value="SMG55440.1"/>
    <property type="molecule type" value="Genomic_DNA"/>
</dbReference>
<keyword evidence="2" id="KW-0051">Antiviral defense</keyword>
<evidence type="ECO:0000256" key="2">
    <source>
        <dbReference type="ARBA" id="ARBA00023118"/>
    </source>
</evidence>
<keyword evidence="5" id="KW-1185">Reference proteome</keyword>
<dbReference type="Gene3D" id="3.30.70.270">
    <property type="match status" value="1"/>
</dbReference>
<evidence type="ECO:0000256" key="1">
    <source>
        <dbReference type="ARBA" id="ARBA00022741"/>
    </source>
</evidence>
<dbReference type="InterPro" id="IPR038242">
    <property type="entry name" value="Cmr2_N"/>
</dbReference>
<dbReference type="PROSITE" id="PS50887">
    <property type="entry name" value="GGDEF"/>
    <property type="match status" value="1"/>
</dbReference>
<dbReference type="InterPro" id="IPR054767">
    <property type="entry name" value="Cas10-Cmr2_palm2"/>
</dbReference>
<dbReference type="GO" id="GO:0051607">
    <property type="term" value="P:defense response to virus"/>
    <property type="evidence" value="ECO:0007669"/>
    <property type="project" value="UniProtKB-KW"/>
</dbReference>
<sequence>MEEIKPSQKLIMLCAIGPVQEFIAQARRTRDLWFGSYLLSELSKEAAFQIARSGGELIFPYLRNEDTSISVEDDQAVKKLRVANKILAIVETADPKRIAWEVRQSVTKKWLEYARDAKEQLGACINQGMWDRQVKDLIEFQAVWVPLYSEDQYQVARERAEQLLAARKTLRDFKQHEIGKLRFGEKKSSLDSGRESVLFPEKASIYMPYGIKEKEKLDAVALVKRLSFSITNREDKFPSVCEIAFKHFKATLKEIQDKDEENLAHKCVKEYYAALHALSRRLEDRVRFEDKDIDSYDYRLFYESHIEGYIVDHIAEQMRSSLSEVEKQETISYIKHHLGMLEDKLNRDHINLNPYYAFLVADGDRMGDLLDTLTSYQEHQRVSEQLSHFSVRAEAIVKEHSGELIYSGGDDVMAYVSLNEFFKLSESLSREFQHVMKQVVPKGCTKPTLSVGVAIVHMLEPLEDVRNLAKQAERMAKVKKDELAIIYQKRSGGDQMRVSLPFSIHPCERVKELRDYYRWHWISSQFAFGLRDLHDQYQQMFGTTGWNLSSDEQRVLIWQEIVRLALKKAPSNEIKPDIEQKVLPYLKKIYETQGEAMKQLKMLAELVILAVTLEKAGNNQ</sequence>
<dbReference type="RefSeq" id="WP_085497078.1">
    <property type="nucleotide sequence ID" value="NZ_FXAZ01000006.1"/>
</dbReference>
<evidence type="ECO:0000313" key="5">
    <source>
        <dbReference type="Proteomes" id="UP000193834"/>
    </source>
</evidence>
<dbReference type="InterPro" id="IPR024615">
    <property type="entry name" value="CRISPR-assoc_Cmr2_N"/>
</dbReference>
<dbReference type="AlphaFoldDB" id="A0A1X7LP33"/>
<dbReference type="CDD" id="cd09679">
    <property type="entry name" value="Cas10_III"/>
    <property type="match status" value="1"/>
</dbReference>